<keyword evidence="2" id="KW-1185">Reference proteome</keyword>
<dbReference type="AlphaFoldDB" id="E2A2J5"/>
<evidence type="ECO:0000313" key="2">
    <source>
        <dbReference type="Proteomes" id="UP000000311"/>
    </source>
</evidence>
<accession>E2A2J5</accession>
<feature type="non-terminal residue" evidence="1">
    <location>
        <position position="1"/>
    </location>
</feature>
<dbReference type="OrthoDB" id="7552469at2759"/>
<organism evidence="2">
    <name type="scientific">Camponotus floridanus</name>
    <name type="common">Florida carpenter ant</name>
    <dbReference type="NCBI Taxonomy" id="104421"/>
    <lineage>
        <taxon>Eukaryota</taxon>
        <taxon>Metazoa</taxon>
        <taxon>Ecdysozoa</taxon>
        <taxon>Arthropoda</taxon>
        <taxon>Hexapoda</taxon>
        <taxon>Insecta</taxon>
        <taxon>Pterygota</taxon>
        <taxon>Neoptera</taxon>
        <taxon>Endopterygota</taxon>
        <taxon>Hymenoptera</taxon>
        <taxon>Apocrita</taxon>
        <taxon>Aculeata</taxon>
        <taxon>Formicoidea</taxon>
        <taxon>Formicidae</taxon>
        <taxon>Formicinae</taxon>
        <taxon>Camponotus</taxon>
    </lineage>
</organism>
<dbReference type="InParanoid" id="E2A2J5"/>
<dbReference type="Proteomes" id="UP000000311">
    <property type="component" value="Unassembled WGS sequence"/>
</dbReference>
<dbReference type="EMBL" id="GL436061">
    <property type="protein sequence ID" value="EFN72344.1"/>
    <property type="molecule type" value="Genomic_DNA"/>
</dbReference>
<protein>
    <submittedName>
        <fullName evidence="1">Uncharacterized protein</fullName>
    </submittedName>
</protein>
<proteinExistence type="predicted"/>
<feature type="non-terminal residue" evidence="1">
    <location>
        <position position="113"/>
    </location>
</feature>
<sequence length="113" mass="13701">YNIIIEHHQYYKVLSNMPIQKIVIMKNVMKKNVMITYFHFTFVRPKYFVFLANQTDIFFMPGSNHSKVRVDMWCGMHCAFAHQIVQNITLYLFVKWKRLNETWQINHVAIPDF</sequence>
<reference evidence="1 2" key="1">
    <citation type="journal article" date="2010" name="Science">
        <title>Genomic comparison of the ants Camponotus floridanus and Harpegnathos saltator.</title>
        <authorList>
            <person name="Bonasio R."/>
            <person name="Zhang G."/>
            <person name="Ye C."/>
            <person name="Mutti N.S."/>
            <person name="Fang X."/>
            <person name="Qin N."/>
            <person name="Donahue G."/>
            <person name="Yang P."/>
            <person name="Li Q."/>
            <person name="Li C."/>
            <person name="Zhang P."/>
            <person name="Huang Z."/>
            <person name="Berger S.L."/>
            <person name="Reinberg D."/>
            <person name="Wang J."/>
            <person name="Liebig J."/>
        </authorList>
    </citation>
    <scope>NUCLEOTIDE SEQUENCE [LARGE SCALE GENOMIC DNA]</scope>
    <source>
        <strain evidence="2">C129</strain>
    </source>
</reference>
<name>E2A2J5_CAMFO</name>
<evidence type="ECO:0000313" key="1">
    <source>
        <dbReference type="EMBL" id="EFN72344.1"/>
    </source>
</evidence>
<gene>
    <name evidence="1" type="ORF">EAG_09479</name>
</gene>